<evidence type="ECO:0000256" key="3">
    <source>
        <dbReference type="PROSITE-ProRule" id="PRU00023"/>
    </source>
</evidence>
<keyword evidence="2 3" id="KW-0040">ANK repeat</keyword>
<comment type="caution">
    <text evidence="4">The sequence shown here is derived from an EMBL/GenBank/DDBJ whole genome shotgun (WGS) entry which is preliminary data.</text>
</comment>
<feature type="repeat" description="ANK" evidence="3">
    <location>
        <begin position="699"/>
        <end position="731"/>
    </location>
</feature>
<dbReference type="PROSITE" id="PS50088">
    <property type="entry name" value="ANK_REPEAT"/>
    <property type="match status" value="2"/>
</dbReference>
<name>A0ABD3P4Z4_9STRA</name>
<dbReference type="PANTHER" id="PTHR24166">
    <property type="entry name" value="ROLLING PEBBLES, ISOFORM B"/>
    <property type="match status" value="1"/>
</dbReference>
<accession>A0ABD3P4Z4</accession>
<feature type="repeat" description="ANK" evidence="3">
    <location>
        <begin position="665"/>
        <end position="697"/>
    </location>
</feature>
<evidence type="ECO:0000313" key="5">
    <source>
        <dbReference type="Proteomes" id="UP001516023"/>
    </source>
</evidence>
<dbReference type="InterPro" id="IPR002110">
    <property type="entry name" value="Ankyrin_rpt"/>
</dbReference>
<dbReference type="InterPro" id="IPR036770">
    <property type="entry name" value="Ankyrin_rpt-contain_sf"/>
</dbReference>
<dbReference type="Pfam" id="PF12796">
    <property type="entry name" value="Ank_2"/>
    <property type="match status" value="1"/>
</dbReference>
<protein>
    <recommendedName>
        <fullName evidence="6">ANK_REP_REGION domain-containing protein</fullName>
    </recommendedName>
</protein>
<keyword evidence="1" id="KW-0677">Repeat</keyword>
<reference evidence="4 5" key="1">
    <citation type="journal article" date="2020" name="G3 (Bethesda)">
        <title>Improved Reference Genome for Cyclotella cryptica CCMP332, a Model for Cell Wall Morphogenesis, Salinity Adaptation, and Lipid Production in Diatoms (Bacillariophyta).</title>
        <authorList>
            <person name="Roberts W.R."/>
            <person name="Downey K.M."/>
            <person name="Ruck E.C."/>
            <person name="Traller J.C."/>
            <person name="Alverson A.J."/>
        </authorList>
    </citation>
    <scope>NUCLEOTIDE SEQUENCE [LARGE SCALE GENOMIC DNA]</scope>
    <source>
        <strain evidence="4 5">CCMP332</strain>
    </source>
</reference>
<dbReference type="SMART" id="SM00248">
    <property type="entry name" value="ANK"/>
    <property type="match status" value="5"/>
</dbReference>
<evidence type="ECO:0000256" key="1">
    <source>
        <dbReference type="ARBA" id="ARBA00022737"/>
    </source>
</evidence>
<organism evidence="4 5">
    <name type="scientific">Cyclotella cryptica</name>
    <dbReference type="NCBI Taxonomy" id="29204"/>
    <lineage>
        <taxon>Eukaryota</taxon>
        <taxon>Sar</taxon>
        <taxon>Stramenopiles</taxon>
        <taxon>Ochrophyta</taxon>
        <taxon>Bacillariophyta</taxon>
        <taxon>Coscinodiscophyceae</taxon>
        <taxon>Thalassiosirophycidae</taxon>
        <taxon>Stephanodiscales</taxon>
        <taxon>Stephanodiscaceae</taxon>
        <taxon>Cyclotella</taxon>
    </lineage>
</organism>
<proteinExistence type="predicted"/>
<dbReference type="SUPFAM" id="SSF48403">
    <property type="entry name" value="Ankyrin repeat"/>
    <property type="match status" value="1"/>
</dbReference>
<evidence type="ECO:0008006" key="6">
    <source>
        <dbReference type="Google" id="ProtNLM"/>
    </source>
</evidence>
<dbReference type="InterPro" id="IPR050889">
    <property type="entry name" value="Dendritic_Spine_Reg/Scaffold"/>
</dbReference>
<dbReference type="Gene3D" id="1.25.40.20">
    <property type="entry name" value="Ankyrin repeat-containing domain"/>
    <property type="match status" value="1"/>
</dbReference>
<gene>
    <name evidence="4" type="ORF">HJC23_003124</name>
</gene>
<keyword evidence="5" id="KW-1185">Reference proteome</keyword>
<dbReference type="Proteomes" id="UP001516023">
    <property type="component" value="Unassembled WGS sequence"/>
</dbReference>
<evidence type="ECO:0000313" key="4">
    <source>
        <dbReference type="EMBL" id="KAL3782968.1"/>
    </source>
</evidence>
<evidence type="ECO:0000256" key="2">
    <source>
        <dbReference type="ARBA" id="ARBA00023043"/>
    </source>
</evidence>
<dbReference type="EMBL" id="JABMIG020000271">
    <property type="protein sequence ID" value="KAL3782968.1"/>
    <property type="molecule type" value="Genomic_DNA"/>
</dbReference>
<dbReference type="PROSITE" id="PS50297">
    <property type="entry name" value="ANK_REP_REGION"/>
    <property type="match status" value="2"/>
</dbReference>
<dbReference type="AlphaFoldDB" id="A0ABD3P4Z4"/>
<dbReference type="PANTHER" id="PTHR24166:SF48">
    <property type="entry name" value="PROTEIN VAPYRIN"/>
    <property type="match status" value="1"/>
</dbReference>
<sequence>MKIAIVEAIRFNHKELVDLLLLYQAQTQKASVRHKKTPLEWARAVGNTSIANMIRERNQINSHVDQLFKSISKHDIDAVLNLTEGGTRYEWNQDEKFRRALKEKLNNTNAKERVRVLMDELTKTKHSRDYVFIEIGNREKKIERLQSMQREIGSTRLNETKQALSKVWLAATENNILAVLNMEKPSVECIMIAKGICTLLQQGSLDNIDFVYWQHFKRLLSDKTAFYNRLWHFCDKAQALIAANVKVDGASITCAECVNSICTRGAEPILITSLMHWLDTIFRSAPSHELENDLITQENIERSLLERKKIDADVISSRCTIISREIAETNKSIALDSEMAARIERQIEMSNVMKVVTETGHTVLSWAMSAGNKAIARIVLANGAHTGIGEECISWCASIIQICFRRYSIRKIFNEQLLHPMTVSCERRFEHNSRCLAMSMRISSLSKLVRRRFSCLRLPLLEALFNGHSELVDLLRSPHASNELSLFHAVNIATMFCLPCAAIPRYTARGLPNSKHNLVSAVSSCVQFEHDKDSKSCVFVNSFRCAVELTDEHLMRQKHTLEAKIATRQETIFRKRRALKFQELRSAMFREDFAGMVESSKEGCISLDCEDDDTHMTPLILAAIREENKNTDHELQLHKEPVSAVAYLLDRISPYKPTLCFETAMGSTALSAACTHGRTHAISELLIRGANINQQSTLTGHSALMSACLVGKLDVVKLLIHQGANVDLKDNLGCTAYDLAIQKKHRDVSEYLSNLET</sequence>